<evidence type="ECO:0000313" key="3">
    <source>
        <dbReference type="Proteomes" id="UP000295188"/>
    </source>
</evidence>
<comment type="caution">
    <text evidence="2">The sequence shown here is derived from an EMBL/GenBank/DDBJ whole genome shotgun (WGS) entry which is preliminary data.</text>
</comment>
<name>A0A4R3K287_9FIRM</name>
<accession>A0A4R3K287</accession>
<keyword evidence="3" id="KW-1185">Reference proteome</keyword>
<organism evidence="2 3">
    <name type="scientific">Pectinatus cerevisiiphilus</name>
    <dbReference type="NCBI Taxonomy" id="86956"/>
    <lineage>
        <taxon>Bacteria</taxon>
        <taxon>Bacillati</taxon>
        <taxon>Bacillota</taxon>
        <taxon>Negativicutes</taxon>
        <taxon>Selenomonadales</taxon>
        <taxon>Selenomonadaceae</taxon>
        <taxon>Pectinatus</taxon>
    </lineage>
</organism>
<protein>
    <recommendedName>
        <fullName evidence="4">SLH domain-containing protein</fullName>
    </recommendedName>
</protein>
<dbReference type="OrthoDB" id="1634655at2"/>
<dbReference type="EMBL" id="SMAA01000023">
    <property type="protein sequence ID" value="TCS76230.1"/>
    <property type="molecule type" value="Genomic_DNA"/>
</dbReference>
<dbReference type="SUPFAM" id="SSF56935">
    <property type="entry name" value="Porins"/>
    <property type="match status" value="1"/>
</dbReference>
<proteinExistence type="predicted"/>
<feature type="signal peptide" evidence="1">
    <location>
        <begin position="1"/>
        <end position="21"/>
    </location>
</feature>
<reference evidence="2 3" key="1">
    <citation type="submission" date="2019-03" db="EMBL/GenBank/DDBJ databases">
        <title>Genomic Encyclopedia of Type Strains, Phase IV (KMG-IV): sequencing the most valuable type-strain genomes for metagenomic binning, comparative biology and taxonomic classification.</title>
        <authorList>
            <person name="Goeker M."/>
        </authorList>
    </citation>
    <scope>NUCLEOTIDE SEQUENCE [LARGE SCALE GENOMIC DNA]</scope>
    <source>
        <strain evidence="2 3">DSM 20467</strain>
    </source>
</reference>
<evidence type="ECO:0000313" key="2">
    <source>
        <dbReference type="EMBL" id="TCS76230.1"/>
    </source>
</evidence>
<evidence type="ECO:0008006" key="4">
    <source>
        <dbReference type="Google" id="ProtNLM"/>
    </source>
</evidence>
<keyword evidence="1" id="KW-0732">Signal</keyword>
<sequence length="546" mass="60687">MKKMIMTLCCAVLLPTSLASAQQIPDWAYRAADKLMNSDLLADKNISRDDLAAFLAEEDNTTTDGSQNELSEQEKIHRIAEILVNEKNLPLRNTPVPVNDGTAGTAALPKIPLPSANSPADVPPGTAKAGIPPLYQRFNELAPAWIYEPFARLNNAGLISPDDAKTLSTGNLTRREAAILTSRAYNLYRRNTLYSAPSHANGQRPNADTQSQYNDIESLMNEFTVEIQALGYGTGKTAATGKTTTNIDRSLKIGGEVRYNTMANSSSNPKYNWHDQRVRTRIYMDKPLTDIWTFHGMLESDKTFSNSENNKYYTNDKDGSISLDRYYISGQTTLFNVPVDVEAGATSAYLGDGNILDADFKGVKVSTHGSDQNDDSTLYSAGYGKVNDTEKMLYTEIQHKTEQNTDYLAGFYRWDNYGTPTTIYSLGAKYYINNYTLGGIYFKANKDDTSGASNGYVLSAIYGYNRSWVPGTYEIATHYYDMAGTTYIDHTMSGLGSYMNGFKGFGAGWYYTLLPNVVLGIEYYDLKDKTSKDQVKTWWGQISYGF</sequence>
<dbReference type="AlphaFoldDB" id="A0A4R3K287"/>
<dbReference type="RefSeq" id="WP_132551419.1">
    <property type="nucleotide sequence ID" value="NZ_SMAA01000023.1"/>
</dbReference>
<gene>
    <name evidence="2" type="ORF">EDC37_12312</name>
</gene>
<feature type="chain" id="PRO_5020241231" description="SLH domain-containing protein" evidence="1">
    <location>
        <begin position="22"/>
        <end position="546"/>
    </location>
</feature>
<dbReference type="Proteomes" id="UP000295188">
    <property type="component" value="Unassembled WGS sequence"/>
</dbReference>
<evidence type="ECO:0000256" key="1">
    <source>
        <dbReference type="SAM" id="SignalP"/>
    </source>
</evidence>